<dbReference type="EMBL" id="RDQH01000327">
    <property type="protein sequence ID" value="RXI09185.1"/>
    <property type="molecule type" value="Genomic_DNA"/>
</dbReference>
<evidence type="ECO:0008006" key="3">
    <source>
        <dbReference type="Google" id="ProtNLM"/>
    </source>
</evidence>
<dbReference type="AlphaFoldDB" id="A0A498KTX9"/>
<name>A0A498KTX9_MALDO</name>
<comment type="caution">
    <text evidence="1">The sequence shown here is derived from an EMBL/GenBank/DDBJ whole genome shotgun (WGS) entry which is preliminary data.</text>
</comment>
<gene>
    <name evidence="1" type="ORF">DVH24_023346</name>
</gene>
<sequence length="144" mass="16597">MSDPIIGYQSQRSTVDLWFASVDPMLLAPWRSVMDDSGDLAFYWNPETDVSQYEHSNPSPRPPLYPPDHYQIPYEYKNTFPFSDCNYRPPDYPASYIPELHVALSYTSLIFLPHLAPPLVMYSDSIDVPKIPHSYATNPNFHNP</sequence>
<proteinExistence type="predicted"/>
<organism evidence="1 2">
    <name type="scientific">Malus domestica</name>
    <name type="common">Apple</name>
    <name type="synonym">Pyrus malus</name>
    <dbReference type="NCBI Taxonomy" id="3750"/>
    <lineage>
        <taxon>Eukaryota</taxon>
        <taxon>Viridiplantae</taxon>
        <taxon>Streptophyta</taxon>
        <taxon>Embryophyta</taxon>
        <taxon>Tracheophyta</taxon>
        <taxon>Spermatophyta</taxon>
        <taxon>Magnoliopsida</taxon>
        <taxon>eudicotyledons</taxon>
        <taxon>Gunneridae</taxon>
        <taxon>Pentapetalae</taxon>
        <taxon>rosids</taxon>
        <taxon>fabids</taxon>
        <taxon>Rosales</taxon>
        <taxon>Rosaceae</taxon>
        <taxon>Amygdaloideae</taxon>
        <taxon>Maleae</taxon>
        <taxon>Malus</taxon>
    </lineage>
</organism>
<evidence type="ECO:0000313" key="1">
    <source>
        <dbReference type="EMBL" id="RXI09185.1"/>
    </source>
</evidence>
<keyword evidence="2" id="KW-1185">Reference proteome</keyword>
<reference evidence="1 2" key="1">
    <citation type="submission" date="2018-10" db="EMBL/GenBank/DDBJ databases">
        <title>A high-quality apple genome assembly.</title>
        <authorList>
            <person name="Hu J."/>
        </authorList>
    </citation>
    <scope>NUCLEOTIDE SEQUENCE [LARGE SCALE GENOMIC DNA]</scope>
    <source>
        <strain evidence="2">cv. HFTH1</strain>
        <tissue evidence="1">Young leaf</tissue>
    </source>
</reference>
<dbReference type="Proteomes" id="UP000290289">
    <property type="component" value="Chromosome 1"/>
</dbReference>
<accession>A0A498KTX9</accession>
<protein>
    <recommendedName>
        <fullName evidence="3">WW domain-containing protein</fullName>
    </recommendedName>
</protein>
<evidence type="ECO:0000313" key="2">
    <source>
        <dbReference type="Proteomes" id="UP000290289"/>
    </source>
</evidence>